<keyword evidence="2" id="KW-0806">Transcription termination</keyword>
<dbReference type="Pfam" id="PF02536">
    <property type="entry name" value="mTERF"/>
    <property type="match status" value="1"/>
</dbReference>
<name>A0A0G4ALE4_9ROSI</name>
<comment type="similarity">
    <text evidence="1">Belongs to the mTERF family.</text>
</comment>
<feature type="region of interest" description="Disordered" evidence="4">
    <location>
        <begin position="621"/>
        <end position="659"/>
    </location>
</feature>
<dbReference type="EMBL" id="KM461197">
    <property type="protein sequence ID" value="AKM76440.1"/>
    <property type="molecule type" value="mRNA"/>
</dbReference>
<dbReference type="PANTHER" id="PTHR13068:SF98">
    <property type="entry name" value="TRANSCRIPTION TERMINATION FACTOR MTERF2, CHLOROPLASTIC"/>
    <property type="match status" value="1"/>
</dbReference>
<dbReference type="GO" id="GO:0003676">
    <property type="term" value="F:nucleic acid binding"/>
    <property type="evidence" value="ECO:0007669"/>
    <property type="project" value="InterPro"/>
</dbReference>
<dbReference type="InterPro" id="IPR003690">
    <property type="entry name" value="MTERF"/>
</dbReference>
<reference evidence="5" key="1">
    <citation type="submission" date="2014-09" db="EMBL/GenBank/DDBJ databases">
        <title>Coevolution between plastid and nuclear genomes in Geraniaceae.</title>
        <authorList>
            <person name="Zhang J."/>
            <person name="Ruhlman T.A."/>
            <person name="Sabir J."/>
            <person name="Blazier J.C."/>
            <person name="Jansen R.K."/>
        </authorList>
    </citation>
    <scope>NUCLEOTIDE SEQUENCE</scope>
</reference>
<evidence type="ECO:0000313" key="5">
    <source>
        <dbReference type="EMBL" id="AKM76440.1"/>
    </source>
</evidence>
<evidence type="ECO:0000256" key="4">
    <source>
        <dbReference type="SAM" id="MobiDB-lite"/>
    </source>
</evidence>
<dbReference type="AlphaFoldDB" id="A0A0G4ALE4"/>
<evidence type="ECO:0000256" key="2">
    <source>
        <dbReference type="ARBA" id="ARBA00022472"/>
    </source>
</evidence>
<dbReference type="PANTHER" id="PTHR13068">
    <property type="entry name" value="CGI-12 PROTEIN-RELATED"/>
    <property type="match status" value="1"/>
</dbReference>
<accession>A0A0G4ALE4</accession>
<feature type="compositionally biased region" description="Polar residues" evidence="4">
    <location>
        <begin position="60"/>
        <end position="69"/>
    </location>
</feature>
<evidence type="ECO:0000256" key="3">
    <source>
        <dbReference type="ARBA" id="ARBA00022946"/>
    </source>
</evidence>
<dbReference type="Gene3D" id="1.25.70.10">
    <property type="entry name" value="Transcription termination factor 3, mitochondrial"/>
    <property type="match status" value="1"/>
</dbReference>
<dbReference type="InterPro" id="IPR038538">
    <property type="entry name" value="MTERF_sf"/>
</dbReference>
<keyword evidence="2" id="KW-0804">Transcription</keyword>
<protein>
    <submittedName>
        <fullName evidence="5">Embryo defective 2219</fullName>
    </submittedName>
</protein>
<feature type="region of interest" description="Disordered" evidence="4">
    <location>
        <begin position="42"/>
        <end position="70"/>
    </location>
</feature>
<dbReference type="GO" id="GO:0006353">
    <property type="term" value="P:DNA-templated transcription termination"/>
    <property type="evidence" value="ECO:0007669"/>
    <property type="project" value="UniProtKB-KW"/>
</dbReference>
<evidence type="ECO:0000256" key="1">
    <source>
        <dbReference type="ARBA" id="ARBA00007692"/>
    </source>
</evidence>
<proteinExistence type="evidence at transcript level"/>
<keyword evidence="3" id="KW-0809">Transit peptide</keyword>
<sequence length="659" mass="74635">MLSSATIHSSLASFPLFHRHQPLHSSSTLCLCSAINDHDPLAATPDGDGLQPHPRKHNYKPTSLPQTPLSPEDKVRILGLSLVTKRTPQFPGSIFVQSPGDADVASSLPPLNTLFRDRPDHADDVVDEDMLMRAVDIRRNVTTEIFREALMKKGKFGIRYAANLVSSLADFIDYVMIAAAAMKRQPEFSSWSFNLRAKTVIQESEVVPLIRWLKHNSQSYIRIGKLISMTKGNLKSIRLLAEWLNSVGVRGEFLGSVMLRAGDNIFQRSLEELDEIVEYLESKGVRGEWMGYVISRCPGLLCCSMEEMRSRVAFYVDMGMNDHDFGTMVFDCPKALGFLTLEEMTQKVNYLKEFGLNNEQVGKLLAFKPELMCCSIEERWKPLVKYLYYLGISRMGMRKILVVKPMVFCIDLESNIVQKVRFFQDLGIKNDAIGKMLVTFPPLLTYSLLKKIRPVVIFLMTRAGVTQTDIAKVIALAPQLLGCNIANKLEVNMKYFLSLGISIRQLGAMIADFPMLLRYNIDVLRPKYQYLRRTMVRPLLDVIEFPRFFSYSLEGRIIPRHKILVEYRINFKLHHMLASTDDEFKRKVVAAVDRRIRFESSVKAKTISGSLLIMAGEVVPRDSESPDCSIIKTESSCPGTEDSTSPSLTESTIQTPHHF</sequence>
<dbReference type="SMART" id="SM00733">
    <property type="entry name" value="Mterf"/>
    <property type="match status" value="9"/>
</dbReference>
<organism evidence="5">
    <name type="scientific">Pelargonium dichondrifolium</name>
    <dbReference type="NCBI Taxonomy" id="73194"/>
    <lineage>
        <taxon>Eukaryota</taxon>
        <taxon>Viridiplantae</taxon>
        <taxon>Streptophyta</taxon>
        <taxon>Embryophyta</taxon>
        <taxon>Tracheophyta</taxon>
        <taxon>Spermatophyta</taxon>
        <taxon>Magnoliopsida</taxon>
        <taxon>eudicotyledons</taxon>
        <taxon>Gunneridae</taxon>
        <taxon>Pentapetalae</taxon>
        <taxon>rosids</taxon>
        <taxon>malvids</taxon>
        <taxon>Geraniales</taxon>
        <taxon>Geraniaceae</taxon>
        <taxon>Pelargonium</taxon>
    </lineage>
</organism>
<keyword evidence="2" id="KW-0805">Transcription regulation</keyword>
<feature type="compositionally biased region" description="Polar residues" evidence="4">
    <location>
        <begin position="632"/>
        <end position="659"/>
    </location>
</feature>